<feature type="region of interest" description="Disordered" evidence="1">
    <location>
        <begin position="354"/>
        <end position="431"/>
    </location>
</feature>
<dbReference type="Gene3D" id="3.30.40.10">
    <property type="entry name" value="Zinc/RING finger domain, C3HC4 (zinc finger)"/>
    <property type="match status" value="1"/>
</dbReference>
<dbReference type="EMBL" id="ML977317">
    <property type="protein sequence ID" value="KAF2118322.1"/>
    <property type="molecule type" value="Genomic_DNA"/>
</dbReference>
<dbReference type="Gene3D" id="2.30.30.490">
    <property type="match status" value="1"/>
</dbReference>
<dbReference type="InterPro" id="IPR043151">
    <property type="entry name" value="BAH_sf"/>
</dbReference>
<protein>
    <recommendedName>
        <fullName evidence="4">BAH domain-containing protein</fullName>
    </recommendedName>
</protein>
<evidence type="ECO:0008006" key="4">
    <source>
        <dbReference type="Google" id="ProtNLM"/>
    </source>
</evidence>
<name>A0A6A5ZFR7_9PLEO</name>
<proteinExistence type="predicted"/>
<evidence type="ECO:0000313" key="2">
    <source>
        <dbReference type="EMBL" id="KAF2118322.1"/>
    </source>
</evidence>
<dbReference type="OrthoDB" id="10259622at2759"/>
<dbReference type="Proteomes" id="UP000799770">
    <property type="component" value="Unassembled WGS sequence"/>
</dbReference>
<feature type="compositionally biased region" description="Acidic residues" evidence="1">
    <location>
        <begin position="409"/>
        <end position="419"/>
    </location>
</feature>
<feature type="compositionally biased region" description="Polar residues" evidence="1">
    <location>
        <begin position="392"/>
        <end position="408"/>
    </location>
</feature>
<feature type="compositionally biased region" description="Polar residues" evidence="1">
    <location>
        <begin position="37"/>
        <end position="46"/>
    </location>
</feature>
<dbReference type="InterPro" id="IPR011011">
    <property type="entry name" value="Znf_FYVE_PHD"/>
</dbReference>
<evidence type="ECO:0000313" key="3">
    <source>
        <dbReference type="Proteomes" id="UP000799770"/>
    </source>
</evidence>
<feature type="compositionally biased region" description="Polar residues" evidence="1">
    <location>
        <begin position="361"/>
        <end position="372"/>
    </location>
</feature>
<reference evidence="2" key="1">
    <citation type="journal article" date="2020" name="Stud. Mycol.">
        <title>101 Dothideomycetes genomes: a test case for predicting lifestyles and emergence of pathogens.</title>
        <authorList>
            <person name="Haridas S."/>
            <person name="Albert R."/>
            <person name="Binder M."/>
            <person name="Bloem J."/>
            <person name="Labutti K."/>
            <person name="Salamov A."/>
            <person name="Andreopoulos B."/>
            <person name="Baker S."/>
            <person name="Barry K."/>
            <person name="Bills G."/>
            <person name="Bluhm B."/>
            <person name="Cannon C."/>
            <person name="Castanera R."/>
            <person name="Culley D."/>
            <person name="Daum C."/>
            <person name="Ezra D."/>
            <person name="Gonzalez J."/>
            <person name="Henrissat B."/>
            <person name="Kuo A."/>
            <person name="Liang C."/>
            <person name="Lipzen A."/>
            <person name="Lutzoni F."/>
            <person name="Magnuson J."/>
            <person name="Mondo S."/>
            <person name="Nolan M."/>
            <person name="Ohm R."/>
            <person name="Pangilinan J."/>
            <person name="Park H.-J."/>
            <person name="Ramirez L."/>
            <person name="Alfaro M."/>
            <person name="Sun H."/>
            <person name="Tritt A."/>
            <person name="Yoshinaga Y."/>
            <person name="Zwiers L.-H."/>
            <person name="Turgeon B."/>
            <person name="Goodwin S."/>
            <person name="Spatafora J."/>
            <person name="Crous P."/>
            <person name="Grigoriev I."/>
        </authorList>
    </citation>
    <scope>NUCLEOTIDE SEQUENCE</scope>
    <source>
        <strain evidence="2">CBS 627.86</strain>
    </source>
</reference>
<keyword evidence="3" id="KW-1185">Reference proteome</keyword>
<dbReference type="InterPro" id="IPR013083">
    <property type="entry name" value="Znf_RING/FYVE/PHD"/>
</dbReference>
<feature type="region of interest" description="Disordered" evidence="1">
    <location>
        <begin position="1"/>
        <end position="46"/>
    </location>
</feature>
<dbReference type="SUPFAM" id="SSF57903">
    <property type="entry name" value="FYVE/PHD zinc finger"/>
    <property type="match status" value="1"/>
</dbReference>
<evidence type="ECO:0000256" key="1">
    <source>
        <dbReference type="SAM" id="MobiDB-lite"/>
    </source>
</evidence>
<sequence>MAKRKGDGDGNDLPAHGLPAPVSSGITSTRPTKKQKTGTQDSSETNANIYQSKTWFRLEKEGYWKGHFSVKRVARRHSVTDGPKLYTQKSPFKNKADGKDSLPTAYYEVDPSEYWDKFRPFEAFTMHRQHFKEGDYVYIKKDKATETESDATIQDWVAKILEIRAGGKKHVFILIYWMYRPEDLDGRAAVQHWTDKRSENLELEHEQHLFWRQTVNIPPNGVHKLHHISNLPTYCRCKYPYNPLEGSLIQCGHCNKWLHSRCLEQDAVRKAYKKTYPRDYSTIYQRDYTIVHQKGAWNIPASTARYTAKCTTDKAGKSRLVLREYHGDGKEDSESLVPLKCLSCYQDLILAEDEDEDEGQGASNTQGYSNDVSAHPAAASTTIPDTIAAPTKESSSSTQNLDSEQQVLDSDEEDADEGTDSGFESTPDDAADKMAGLTIKIPLFTPESELNLSVLLGIKSRAKHSPTPYPDA</sequence>
<gene>
    <name evidence="2" type="ORF">BDV96DRAFT_643575</name>
</gene>
<dbReference type="PANTHER" id="PTHR46364">
    <property type="entry name" value="OS08G0421900 PROTEIN"/>
    <property type="match status" value="1"/>
</dbReference>
<dbReference type="AlphaFoldDB" id="A0A6A5ZFR7"/>
<accession>A0A6A5ZFR7</accession>
<organism evidence="2 3">
    <name type="scientific">Lophiotrema nucula</name>
    <dbReference type="NCBI Taxonomy" id="690887"/>
    <lineage>
        <taxon>Eukaryota</taxon>
        <taxon>Fungi</taxon>
        <taxon>Dikarya</taxon>
        <taxon>Ascomycota</taxon>
        <taxon>Pezizomycotina</taxon>
        <taxon>Dothideomycetes</taxon>
        <taxon>Pleosporomycetidae</taxon>
        <taxon>Pleosporales</taxon>
        <taxon>Lophiotremataceae</taxon>
        <taxon>Lophiotrema</taxon>
    </lineage>
</organism>